<dbReference type="InterPro" id="IPR003188">
    <property type="entry name" value="PTS_IIA_lac/cel"/>
</dbReference>
<dbReference type="SUPFAM" id="SSF46973">
    <property type="entry name" value="Enzyme IIa from lactose specific PTS, IIa-lac"/>
    <property type="match status" value="1"/>
</dbReference>
<evidence type="ECO:0000256" key="2">
    <source>
        <dbReference type="ARBA" id="ARBA00022597"/>
    </source>
</evidence>
<keyword evidence="7" id="KW-1185">Reference proteome</keyword>
<dbReference type="Pfam" id="PF02255">
    <property type="entry name" value="PTS_IIA"/>
    <property type="match status" value="1"/>
</dbReference>
<evidence type="ECO:0000313" key="6">
    <source>
        <dbReference type="EMBL" id="MCQ5122595.1"/>
    </source>
</evidence>
<keyword evidence="2" id="KW-0762">Sugar transport</keyword>
<sequence>MTKEEMQSMAFMMIAHAGSAFDCFYRAVDLAEEARFEEARTTMQTGKEELNAAHRSQADLLSAEVRAEDIPFSIIMSHAQDHLTMGIFMERMAEKLIRVYQKLEAGKE</sequence>
<dbReference type="InterPro" id="IPR036542">
    <property type="entry name" value="PTS_IIA_lac/cel_sf"/>
</dbReference>
<dbReference type="Gene3D" id="1.20.58.80">
    <property type="entry name" value="Phosphotransferase system, lactose/cellobiose-type IIA subunit"/>
    <property type="match status" value="1"/>
</dbReference>
<dbReference type="EMBL" id="JANGCH010000020">
    <property type="protein sequence ID" value="MCQ5122595.1"/>
    <property type="molecule type" value="Genomic_DNA"/>
</dbReference>
<accession>A0ABT1SNE4</accession>
<evidence type="ECO:0000256" key="5">
    <source>
        <dbReference type="PROSITE-ProRule" id="PRU00418"/>
    </source>
</evidence>
<dbReference type="PROSITE" id="PS51095">
    <property type="entry name" value="PTS_EIIA_TYPE_3"/>
    <property type="match status" value="1"/>
</dbReference>
<feature type="modified residue" description="Phosphohistidine; by HPr" evidence="5">
    <location>
        <position position="78"/>
    </location>
</feature>
<dbReference type="PIRSF" id="PIRSF000699">
    <property type="entry name" value="PTS_IILac_III"/>
    <property type="match status" value="1"/>
</dbReference>
<protein>
    <submittedName>
        <fullName evidence="6">PTS lactose/cellobiose transporter subunit IIA</fullName>
    </submittedName>
</protein>
<keyword evidence="1" id="KW-0813">Transport</keyword>
<dbReference type="Proteomes" id="UP001524435">
    <property type="component" value="Unassembled WGS sequence"/>
</dbReference>
<proteinExistence type="predicted"/>
<reference evidence="6 7" key="1">
    <citation type="submission" date="2022-06" db="EMBL/GenBank/DDBJ databases">
        <title>Isolation of gut microbiota from human fecal samples.</title>
        <authorList>
            <person name="Pamer E.G."/>
            <person name="Barat B."/>
            <person name="Waligurski E."/>
            <person name="Medina S."/>
            <person name="Paddock L."/>
            <person name="Mostad J."/>
        </authorList>
    </citation>
    <scope>NUCLEOTIDE SEQUENCE [LARGE SCALE GENOMIC DNA]</scope>
    <source>
        <strain evidence="6 7">DFI.6.1</strain>
    </source>
</reference>
<gene>
    <name evidence="6" type="ORF">NE663_10065</name>
</gene>
<dbReference type="RefSeq" id="WP_102268453.1">
    <property type="nucleotide sequence ID" value="NZ_CANTYB010000022.1"/>
</dbReference>
<evidence type="ECO:0000256" key="3">
    <source>
        <dbReference type="ARBA" id="ARBA00022679"/>
    </source>
</evidence>
<keyword evidence="4" id="KW-0598">Phosphotransferase system</keyword>
<dbReference type="PANTHER" id="PTHR34382:SF7">
    <property type="entry name" value="PTS SYSTEM N,N'-DIACETYLCHITOBIOSE-SPECIFIC EIIA COMPONENT"/>
    <property type="match status" value="1"/>
</dbReference>
<comment type="caution">
    <text evidence="6">The sequence shown here is derived from an EMBL/GenBank/DDBJ whole genome shotgun (WGS) entry which is preliminary data.</text>
</comment>
<keyword evidence="3" id="KW-0808">Transferase</keyword>
<evidence type="ECO:0000256" key="1">
    <source>
        <dbReference type="ARBA" id="ARBA00022448"/>
    </source>
</evidence>
<evidence type="ECO:0000256" key="4">
    <source>
        <dbReference type="ARBA" id="ARBA00022683"/>
    </source>
</evidence>
<organism evidence="6 7">
    <name type="scientific">Massilicoli timonensis</name>
    <dbReference type="NCBI Taxonomy" id="2015901"/>
    <lineage>
        <taxon>Bacteria</taxon>
        <taxon>Bacillati</taxon>
        <taxon>Bacillota</taxon>
        <taxon>Erysipelotrichia</taxon>
        <taxon>Erysipelotrichales</taxon>
        <taxon>Erysipelotrichaceae</taxon>
        <taxon>Massilicoli</taxon>
    </lineage>
</organism>
<evidence type="ECO:0000313" key="7">
    <source>
        <dbReference type="Proteomes" id="UP001524435"/>
    </source>
</evidence>
<name>A0ABT1SNE4_9FIRM</name>
<dbReference type="PANTHER" id="PTHR34382">
    <property type="entry name" value="PTS SYSTEM N,N'-DIACETYLCHITOBIOSE-SPECIFIC EIIA COMPONENT"/>
    <property type="match status" value="1"/>
</dbReference>